<gene>
    <name evidence="2" type="ORF">DWG20_14640</name>
</gene>
<accession>A0A345Y9G6</accession>
<dbReference type="KEGG" id="ccah:DWG20_14640"/>
<organism evidence="2 3">
    <name type="scientific">Crenobacter cavernae</name>
    <dbReference type="NCBI Taxonomy" id="2290923"/>
    <lineage>
        <taxon>Bacteria</taxon>
        <taxon>Pseudomonadati</taxon>
        <taxon>Pseudomonadota</taxon>
        <taxon>Betaproteobacteria</taxon>
        <taxon>Neisseriales</taxon>
        <taxon>Neisseriaceae</taxon>
        <taxon>Crenobacter</taxon>
    </lineage>
</organism>
<dbReference type="AlphaFoldDB" id="A0A345Y9G6"/>
<proteinExistence type="predicted"/>
<dbReference type="RefSeq" id="WP_115434495.1">
    <property type="nucleotide sequence ID" value="NZ_CP031337.1"/>
</dbReference>
<dbReference type="GO" id="GO:0015627">
    <property type="term" value="C:type II protein secretion system complex"/>
    <property type="evidence" value="ECO:0007669"/>
    <property type="project" value="InterPro"/>
</dbReference>
<evidence type="ECO:0000313" key="3">
    <source>
        <dbReference type="Proteomes" id="UP000254537"/>
    </source>
</evidence>
<feature type="transmembrane region" description="Helical" evidence="1">
    <location>
        <begin position="22"/>
        <end position="43"/>
    </location>
</feature>
<dbReference type="Gene3D" id="3.30.1360.100">
    <property type="entry name" value="General secretion pathway protein M, EpsM"/>
    <property type="match status" value="1"/>
</dbReference>
<dbReference type="InterPro" id="IPR007690">
    <property type="entry name" value="T2SS_GspM"/>
</dbReference>
<keyword evidence="1" id="KW-1133">Transmembrane helix</keyword>
<keyword evidence="1" id="KW-0472">Membrane</keyword>
<protein>
    <recommendedName>
        <fullName evidence="4">Type II secretion system protein M</fullName>
    </recommendedName>
</protein>
<keyword evidence="1" id="KW-0812">Transmembrane</keyword>
<name>A0A345Y9G6_9NEIS</name>
<sequence>MNARLEPLAANWRGRSAREQKLIAALAAVAGVAILFLAFSALTDAIHKGRQKRAALAGELAVVEVLAKEAAALKARPALTPLAAEPLLTLLKTAAAQAGLDAAGSRWAVDGESGVVHEAELPFDAWLAWAGKMQATQQVRLVSFEATPAVAGRVRLVAHYRHAGAVE</sequence>
<dbReference type="Pfam" id="PF04612">
    <property type="entry name" value="T2SSM"/>
    <property type="match status" value="1"/>
</dbReference>
<dbReference type="OrthoDB" id="8561356at2"/>
<evidence type="ECO:0008006" key="4">
    <source>
        <dbReference type="Google" id="ProtNLM"/>
    </source>
</evidence>
<evidence type="ECO:0000313" key="2">
    <source>
        <dbReference type="EMBL" id="AXK40568.1"/>
    </source>
</evidence>
<dbReference type="Proteomes" id="UP000254537">
    <property type="component" value="Chromosome"/>
</dbReference>
<dbReference type="EMBL" id="CP031337">
    <property type="protein sequence ID" value="AXK40568.1"/>
    <property type="molecule type" value="Genomic_DNA"/>
</dbReference>
<evidence type="ECO:0000256" key="1">
    <source>
        <dbReference type="SAM" id="Phobius"/>
    </source>
</evidence>
<dbReference type="GO" id="GO:0015628">
    <property type="term" value="P:protein secretion by the type II secretion system"/>
    <property type="evidence" value="ECO:0007669"/>
    <property type="project" value="InterPro"/>
</dbReference>
<reference evidence="2 3" key="1">
    <citation type="submission" date="2018-07" db="EMBL/GenBank/DDBJ databases">
        <title>Crenobacter cavernae sp. nov., isolated from a karst cave.</title>
        <authorList>
            <person name="Zhu H."/>
        </authorList>
    </citation>
    <scope>NUCLEOTIDE SEQUENCE [LARGE SCALE GENOMIC DNA]</scope>
    <source>
        <strain evidence="2 3">K1W11S-77</strain>
    </source>
</reference>